<feature type="domain" description="PDZ" evidence="3">
    <location>
        <begin position="240"/>
        <end position="344"/>
    </location>
</feature>
<accession>A0AAE3FX00</accession>
<dbReference type="PRINTS" id="PR00834">
    <property type="entry name" value="PROTEASES2C"/>
</dbReference>
<keyword evidence="1" id="KW-0645">Protease</keyword>
<dbReference type="InterPro" id="IPR036034">
    <property type="entry name" value="PDZ_sf"/>
</dbReference>
<dbReference type="Proteomes" id="UP001203207">
    <property type="component" value="Unassembled WGS sequence"/>
</dbReference>
<dbReference type="RefSeq" id="WP_250583824.1">
    <property type="nucleotide sequence ID" value="NZ_JAKRVX010000003.1"/>
</dbReference>
<dbReference type="SUPFAM" id="SSF50494">
    <property type="entry name" value="Trypsin-like serine proteases"/>
    <property type="match status" value="1"/>
</dbReference>
<dbReference type="PANTHER" id="PTHR43343:SF3">
    <property type="entry name" value="PROTEASE DO-LIKE 8, CHLOROPLASTIC"/>
    <property type="match status" value="1"/>
</dbReference>
<dbReference type="GO" id="GO:0006508">
    <property type="term" value="P:proteolysis"/>
    <property type="evidence" value="ECO:0007669"/>
    <property type="project" value="UniProtKB-KW"/>
</dbReference>
<organism evidence="4 5">
    <name type="scientific">Natronocalculus amylovorans</name>
    <dbReference type="NCBI Taxonomy" id="2917812"/>
    <lineage>
        <taxon>Archaea</taxon>
        <taxon>Methanobacteriati</taxon>
        <taxon>Methanobacteriota</taxon>
        <taxon>Stenosarchaea group</taxon>
        <taxon>Halobacteria</taxon>
        <taxon>Halobacteriales</taxon>
        <taxon>Haloferacaceae</taxon>
        <taxon>Natronocalculus</taxon>
    </lineage>
</organism>
<protein>
    <submittedName>
        <fullName evidence="4">Trypsin-like peptidase domain-containing protein</fullName>
    </submittedName>
</protein>
<dbReference type="EMBL" id="JAKRVX010000003">
    <property type="protein sequence ID" value="MCL9816908.1"/>
    <property type="molecule type" value="Genomic_DNA"/>
</dbReference>
<dbReference type="Pfam" id="PF13180">
    <property type="entry name" value="PDZ_2"/>
    <property type="match status" value="1"/>
</dbReference>
<dbReference type="SUPFAM" id="SSF50156">
    <property type="entry name" value="PDZ domain-like"/>
    <property type="match status" value="1"/>
</dbReference>
<evidence type="ECO:0000313" key="5">
    <source>
        <dbReference type="Proteomes" id="UP001203207"/>
    </source>
</evidence>
<keyword evidence="2" id="KW-0378">Hydrolase</keyword>
<dbReference type="InterPro" id="IPR009003">
    <property type="entry name" value="Peptidase_S1_PA"/>
</dbReference>
<proteinExistence type="predicted"/>
<dbReference type="InterPro" id="IPR051201">
    <property type="entry name" value="Chloro_Bact_Ser_Proteases"/>
</dbReference>
<sequence length="352" mass="36083">MKQTRRGLLLALGGGLIAGCTAPTQSGRSNPDGIYTQVYEQTVPSVVQVHASVGGQDGQGSGFVAAIDDVNDTTETLIVTNDHVVPDGSDVSVTFHDGTWADVDVLGTDPFSDLAVLSVAEAPSDATPLSLVSEVPPVGEEVLAIGAPLDLQNTVTQGIISGRNRSLPGPQGFSISDTVQTDAALNPGNSGGPLLTLNGDVAGVVSATGGENIGFAISAALAERVLPKLVTDGSYEHSWLGIQSVDVDPTLAELNELADARGVMVVDLPGESPAEGVLEGASDSTVVDGTQYPIGGDVIRALDGTEIENQSGLSRYLTLETSPGDSIEITFIRDGDEQTGTVELEPRPDSLG</sequence>
<evidence type="ECO:0000256" key="2">
    <source>
        <dbReference type="ARBA" id="ARBA00022801"/>
    </source>
</evidence>
<dbReference type="Pfam" id="PF13365">
    <property type="entry name" value="Trypsin_2"/>
    <property type="match status" value="1"/>
</dbReference>
<dbReference type="Gene3D" id="2.30.42.10">
    <property type="match status" value="1"/>
</dbReference>
<dbReference type="PANTHER" id="PTHR43343">
    <property type="entry name" value="PEPTIDASE S12"/>
    <property type="match status" value="1"/>
</dbReference>
<name>A0AAE3FX00_9EURY</name>
<reference evidence="4" key="2">
    <citation type="submission" date="2022-02" db="EMBL/GenBank/DDBJ databases">
        <authorList>
            <person name="Elcheninov A.G."/>
            <person name="Sorokin D.Y."/>
            <person name="Kublanov I.V."/>
        </authorList>
    </citation>
    <scope>NUCLEOTIDE SEQUENCE</scope>
    <source>
        <strain evidence="4">AArc-St2</strain>
    </source>
</reference>
<comment type="caution">
    <text evidence="4">The sequence shown here is derived from an EMBL/GenBank/DDBJ whole genome shotgun (WGS) entry which is preliminary data.</text>
</comment>
<dbReference type="PROSITE" id="PS51257">
    <property type="entry name" value="PROKAR_LIPOPROTEIN"/>
    <property type="match status" value="1"/>
</dbReference>
<reference evidence="4" key="1">
    <citation type="journal article" date="2022" name="Syst. Appl. Microbiol.">
        <title>Natronocalculus amylovorans gen. nov., sp. nov., and Natranaeroarchaeum aerophilus sp. nov., dominant culturable amylolytic natronoarchaea from hypersaline soda lakes in southwestern Siberia.</title>
        <authorList>
            <person name="Sorokin D.Y."/>
            <person name="Elcheninov A.G."/>
            <person name="Khizhniak T.V."/>
            <person name="Koenen M."/>
            <person name="Bale N.J."/>
            <person name="Damste J.S.S."/>
            <person name="Kublanov I.V."/>
        </authorList>
    </citation>
    <scope>NUCLEOTIDE SEQUENCE</scope>
    <source>
        <strain evidence="4">AArc-St2</strain>
    </source>
</reference>
<dbReference type="Gene3D" id="2.40.10.120">
    <property type="match status" value="1"/>
</dbReference>
<dbReference type="InterPro" id="IPR001478">
    <property type="entry name" value="PDZ"/>
</dbReference>
<dbReference type="GO" id="GO:0004252">
    <property type="term" value="F:serine-type endopeptidase activity"/>
    <property type="evidence" value="ECO:0007669"/>
    <property type="project" value="InterPro"/>
</dbReference>
<dbReference type="InterPro" id="IPR001940">
    <property type="entry name" value="Peptidase_S1C"/>
</dbReference>
<evidence type="ECO:0000256" key="1">
    <source>
        <dbReference type="ARBA" id="ARBA00022670"/>
    </source>
</evidence>
<evidence type="ECO:0000313" key="4">
    <source>
        <dbReference type="EMBL" id="MCL9816908.1"/>
    </source>
</evidence>
<keyword evidence="5" id="KW-1185">Reference proteome</keyword>
<dbReference type="AlphaFoldDB" id="A0AAE3FX00"/>
<gene>
    <name evidence="4" type="ORF">AArcSt2_08130</name>
</gene>
<evidence type="ECO:0000259" key="3">
    <source>
        <dbReference type="Pfam" id="PF13180"/>
    </source>
</evidence>